<name>Q0C116_HYPNA</name>
<evidence type="ECO:0000313" key="2">
    <source>
        <dbReference type="EMBL" id="ABI75857.1"/>
    </source>
</evidence>
<keyword evidence="3" id="KW-1185">Reference proteome</keyword>
<feature type="signal peptide" evidence="1">
    <location>
        <begin position="1"/>
        <end position="22"/>
    </location>
</feature>
<dbReference type="AlphaFoldDB" id="Q0C116"/>
<accession>Q0C116</accession>
<evidence type="ECO:0000313" key="3">
    <source>
        <dbReference type="Proteomes" id="UP000001959"/>
    </source>
</evidence>
<sequence>MIRLLTPAFLALCIGACASSPAAEQDSSPASAMDSVAADIPVEGLPPQTLAAGECGLFLWGMAAPRRFTFFTEASSGEALMLHEGAPMTLVVTDSNGEVFGQFFTQIQYLSADGKWSVNLTLNPGEVLEGGQRVESGRLVTTGADGWETVLPVTGVRACIPG</sequence>
<evidence type="ECO:0000256" key="1">
    <source>
        <dbReference type="SAM" id="SignalP"/>
    </source>
</evidence>
<dbReference type="KEGG" id="hne:HNE_1876"/>
<gene>
    <name evidence="2" type="ordered locus">HNE_1876</name>
</gene>
<keyword evidence="1" id="KW-0732">Signal</keyword>
<protein>
    <recommendedName>
        <fullName evidence="4">Lipoprotein</fullName>
    </recommendedName>
</protein>
<dbReference type="EMBL" id="CP000158">
    <property type="protein sequence ID" value="ABI75857.1"/>
    <property type="molecule type" value="Genomic_DNA"/>
</dbReference>
<proteinExistence type="predicted"/>
<reference evidence="2 3" key="1">
    <citation type="journal article" date="2006" name="J. Bacteriol.">
        <title>Comparative genomic evidence for a close relationship between the dimorphic prosthecate bacteria Hyphomonas neptunium and Caulobacter crescentus.</title>
        <authorList>
            <person name="Badger J.H."/>
            <person name="Hoover T.R."/>
            <person name="Brun Y.V."/>
            <person name="Weiner R.M."/>
            <person name="Laub M.T."/>
            <person name="Alexandre G."/>
            <person name="Mrazek J."/>
            <person name="Ren Q."/>
            <person name="Paulsen I.T."/>
            <person name="Nelson K.E."/>
            <person name="Khouri H.M."/>
            <person name="Radune D."/>
            <person name="Sosa J."/>
            <person name="Dodson R.J."/>
            <person name="Sullivan S.A."/>
            <person name="Rosovitz M.J."/>
            <person name="Madupu R."/>
            <person name="Brinkac L.M."/>
            <person name="Durkin A.S."/>
            <person name="Daugherty S.C."/>
            <person name="Kothari S.P."/>
            <person name="Giglio M.G."/>
            <person name="Zhou L."/>
            <person name="Haft D.H."/>
            <person name="Selengut J.D."/>
            <person name="Davidsen T.M."/>
            <person name="Yang Q."/>
            <person name="Zafar N."/>
            <person name="Ward N.L."/>
        </authorList>
    </citation>
    <scope>NUCLEOTIDE SEQUENCE [LARGE SCALE GENOMIC DNA]</scope>
    <source>
        <strain evidence="2 3">ATCC 15444</strain>
    </source>
</reference>
<dbReference type="STRING" id="228405.HNE_1876"/>
<dbReference type="Proteomes" id="UP000001959">
    <property type="component" value="Chromosome"/>
</dbReference>
<evidence type="ECO:0008006" key="4">
    <source>
        <dbReference type="Google" id="ProtNLM"/>
    </source>
</evidence>
<feature type="chain" id="PRO_5004169630" description="Lipoprotein" evidence="1">
    <location>
        <begin position="23"/>
        <end position="162"/>
    </location>
</feature>
<dbReference type="HOGENOM" id="CLU_136118_0_0_5"/>
<dbReference type="eggNOG" id="ENOG5033FRS">
    <property type="taxonomic scope" value="Bacteria"/>
</dbReference>
<organism evidence="2 3">
    <name type="scientific">Hyphomonas neptunium (strain ATCC 15444)</name>
    <dbReference type="NCBI Taxonomy" id="228405"/>
    <lineage>
        <taxon>Bacteria</taxon>
        <taxon>Pseudomonadati</taxon>
        <taxon>Pseudomonadota</taxon>
        <taxon>Alphaproteobacteria</taxon>
        <taxon>Hyphomonadales</taxon>
        <taxon>Hyphomonadaceae</taxon>
        <taxon>Hyphomonas</taxon>
    </lineage>
</organism>
<dbReference type="RefSeq" id="WP_011646877.1">
    <property type="nucleotide sequence ID" value="NC_008358.1"/>
</dbReference>